<dbReference type="Pfam" id="PF00106">
    <property type="entry name" value="adh_short"/>
    <property type="match status" value="1"/>
</dbReference>
<reference evidence="2 3" key="1">
    <citation type="submission" date="2021-03" db="EMBL/GenBank/DDBJ databases">
        <title>Sequencing the genomes of 1000 actinobacteria strains.</title>
        <authorList>
            <person name="Klenk H.-P."/>
        </authorList>
    </citation>
    <scope>NUCLEOTIDE SEQUENCE [LARGE SCALE GENOMIC DNA]</scope>
    <source>
        <strain evidence="2 3">DSM 15454</strain>
    </source>
</reference>
<dbReference type="Proteomes" id="UP000766570">
    <property type="component" value="Unassembled WGS sequence"/>
</dbReference>
<dbReference type="Gene3D" id="3.40.50.720">
    <property type="entry name" value="NAD(P)-binding Rossmann-like Domain"/>
    <property type="match status" value="1"/>
</dbReference>
<protein>
    <submittedName>
        <fullName evidence="2">NAD(P)-dependent dehydrogenase (Short-subunit alcohol dehydrogenase family)</fullName>
    </submittedName>
</protein>
<dbReference type="SUPFAM" id="SSF51735">
    <property type="entry name" value="NAD(P)-binding Rossmann-fold domains"/>
    <property type="match status" value="1"/>
</dbReference>
<comment type="caution">
    <text evidence="2">The sequence shown here is derived from an EMBL/GenBank/DDBJ whole genome shotgun (WGS) entry which is preliminary data.</text>
</comment>
<sequence>MDIMDQFKTTGINKTRTSRQEDEVAAHRRNGDASGLRIMVTGANAGIGFWTSLQLARRGAEVIMACRDRLKAETAAKAIRARIPGARLRLTTLDVSSLGSVATAIAELDRLEHLDVLIANAGMVHAPSTRQRSADGLELVAATNYFGHFALVAGLLPLLGRAPAARVVTLGSLSTLLVRPHLDDPQLERNYSSWQAYAQSKIMLQSFAFELDRRLQRTTSTTRALSAHPGYSLSGRTPRIAGVNEPGTFKRVVDTLQAPFTQGKDHGAWPIVRAAVDPDAFSTPGPVFYGPRGLVKGGPCKATPASITTDSAAAESIWKAAESATGISLLG</sequence>
<accession>A0ABS4WBY1</accession>
<dbReference type="InterPro" id="IPR036291">
    <property type="entry name" value="NAD(P)-bd_dom_sf"/>
</dbReference>
<proteinExistence type="predicted"/>
<dbReference type="EMBL" id="JAGIOE010000001">
    <property type="protein sequence ID" value="MBP2373668.1"/>
    <property type="molecule type" value="Genomic_DNA"/>
</dbReference>
<name>A0ABS4WBY1_9MICC</name>
<evidence type="ECO:0000256" key="1">
    <source>
        <dbReference type="ARBA" id="ARBA00023002"/>
    </source>
</evidence>
<gene>
    <name evidence="2" type="ORF">JOF46_001580</name>
</gene>
<evidence type="ECO:0000313" key="2">
    <source>
        <dbReference type="EMBL" id="MBP2373668.1"/>
    </source>
</evidence>
<organism evidence="2 3">
    <name type="scientific">Paeniglutamicibacter psychrophenolicus</name>
    <dbReference type="NCBI Taxonomy" id="257454"/>
    <lineage>
        <taxon>Bacteria</taxon>
        <taxon>Bacillati</taxon>
        <taxon>Actinomycetota</taxon>
        <taxon>Actinomycetes</taxon>
        <taxon>Micrococcales</taxon>
        <taxon>Micrococcaceae</taxon>
        <taxon>Paeniglutamicibacter</taxon>
    </lineage>
</organism>
<dbReference type="PANTHER" id="PTHR43157:SF31">
    <property type="entry name" value="PHOSPHATIDYLINOSITOL-GLYCAN BIOSYNTHESIS CLASS F PROTEIN"/>
    <property type="match status" value="1"/>
</dbReference>
<dbReference type="InterPro" id="IPR002347">
    <property type="entry name" value="SDR_fam"/>
</dbReference>
<keyword evidence="3" id="KW-1185">Reference proteome</keyword>
<evidence type="ECO:0000313" key="3">
    <source>
        <dbReference type="Proteomes" id="UP000766570"/>
    </source>
</evidence>
<dbReference type="PANTHER" id="PTHR43157">
    <property type="entry name" value="PHOSPHATIDYLINOSITOL-GLYCAN BIOSYNTHESIS CLASS F PROTEIN-RELATED"/>
    <property type="match status" value="1"/>
</dbReference>
<keyword evidence="1" id="KW-0560">Oxidoreductase</keyword>